<organism evidence="3 4">
    <name type="scientific">Podospora didyma</name>
    <dbReference type="NCBI Taxonomy" id="330526"/>
    <lineage>
        <taxon>Eukaryota</taxon>
        <taxon>Fungi</taxon>
        <taxon>Dikarya</taxon>
        <taxon>Ascomycota</taxon>
        <taxon>Pezizomycotina</taxon>
        <taxon>Sordariomycetes</taxon>
        <taxon>Sordariomycetidae</taxon>
        <taxon>Sordariales</taxon>
        <taxon>Podosporaceae</taxon>
        <taxon>Podospora</taxon>
    </lineage>
</organism>
<dbReference type="Gene3D" id="1.20.58.340">
    <property type="entry name" value="Magnesium transport protein CorA, transmembrane region"/>
    <property type="match status" value="1"/>
</dbReference>
<keyword evidence="2" id="KW-0812">Transmembrane</keyword>
<proteinExistence type="predicted"/>
<reference evidence="3" key="2">
    <citation type="submission" date="2023-06" db="EMBL/GenBank/DDBJ databases">
        <authorList>
            <consortium name="Lawrence Berkeley National Laboratory"/>
            <person name="Haridas S."/>
            <person name="Hensen N."/>
            <person name="Bonometti L."/>
            <person name="Westerberg I."/>
            <person name="Brannstrom I.O."/>
            <person name="Guillou S."/>
            <person name="Cros-Aarteil S."/>
            <person name="Calhoun S."/>
            <person name="Kuo A."/>
            <person name="Mondo S."/>
            <person name="Pangilinan J."/>
            <person name="Riley R."/>
            <person name="LaButti K."/>
            <person name="Andreopoulos B."/>
            <person name="Lipzen A."/>
            <person name="Chen C."/>
            <person name="Yanf M."/>
            <person name="Daum C."/>
            <person name="Ng V."/>
            <person name="Clum A."/>
            <person name="Steindorff A."/>
            <person name="Ohm R."/>
            <person name="Martin F."/>
            <person name="Silar P."/>
            <person name="Natvig D."/>
            <person name="Lalanne C."/>
            <person name="Gautier V."/>
            <person name="Ament-velasquez S.L."/>
            <person name="Kruys A."/>
            <person name="Hutchinson M.I."/>
            <person name="Powell A.J."/>
            <person name="Barry K."/>
            <person name="Miller A.N."/>
            <person name="Grigoriev I.V."/>
            <person name="Debuchy R."/>
            <person name="Gladieux P."/>
            <person name="Thoren M.H."/>
            <person name="Johannesson H."/>
        </authorList>
    </citation>
    <scope>NUCLEOTIDE SEQUENCE</scope>
    <source>
        <strain evidence="3">CBS 232.78</strain>
    </source>
</reference>
<evidence type="ECO:0000256" key="1">
    <source>
        <dbReference type="SAM" id="MobiDB-lite"/>
    </source>
</evidence>
<keyword evidence="2" id="KW-1133">Transmembrane helix</keyword>
<keyword evidence="2" id="KW-0472">Membrane</keyword>
<accession>A0AAE0K9P6</accession>
<gene>
    <name evidence="3" type="ORF">B0H63DRAFT_485545</name>
</gene>
<feature type="region of interest" description="Disordered" evidence="1">
    <location>
        <begin position="58"/>
        <end position="80"/>
    </location>
</feature>
<protein>
    <submittedName>
        <fullName evidence="3">Uncharacterized protein</fullName>
    </submittedName>
</protein>
<dbReference type="Pfam" id="PF01544">
    <property type="entry name" value="CorA"/>
    <property type="match status" value="1"/>
</dbReference>
<evidence type="ECO:0000313" key="3">
    <source>
        <dbReference type="EMBL" id="KAK3372723.1"/>
    </source>
</evidence>
<evidence type="ECO:0000256" key="2">
    <source>
        <dbReference type="SAM" id="Phobius"/>
    </source>
</evidence>
<reference evidence="3" key="1">
    <citation type="journal article" date="2023" name="Mol. Phylogenet. Evol.">
        <title>Genome-scale phylogeny and comparative genomics of the fungal order Sordariales.</title>
        <authorList>
            <person name="Hensen N."/>
            <person name="Bonometti L."/>
            <person name="Westerberg I."/>
            <person name="Brannstrom I.O."/>
            <person name="Guillou S."/>
            <person name="Cros-Aarteil S."/>
            <person name="Calhoun S."/>
            <person name="Haridas S."/>
            <person name="Kuo A."/>
            <person name="Mondo S."/>
            <person name="Pangilinan J."/>
            <person name="Riley R."/>
            <person name="LaButti K."/>
            <person name="Andreopoulos B."/>
            <person name="Lipzen A."/>
            <person name="Chen C."/>
            <person name="Yan M."/>
            <person name="Daum C."/>
            <person name="Ng V."/>
            <person name="Clum A."/>
            <person name="Steindorff A."/>
            <person name="Ohm R.A."/>
            <person name="Martin F."/>
            <person name="Silar P."/>
            <person name="Natvig D.O."/>
            <person name="Lalanne C."/>
            <person name="Gautier V."/>
            <person name="Ament-Velasquez S.L."/>
            <person name="Kruys A."/>
            <person name="Hutchinson M.I."/>
            <person name="Powell A.J."/>
            <person name="Barry K."/>
            <person name="Miller A.N."/>
            <person name="Grigoriev I.V."/>
            <person name="Debuchy R."/>
            <person name="Gladieux P."/>
            <person name="Hiltunen Thoren M."/>
            <person name="Johannesson H."/>
        </authorList>
    </citation>
    <scope>NUCLEOTIDE SEQUENCE</scope>
    <source>
        <strain evidence="3">CBS 232.78</strain>
    </source>
</reference>
<dbReference type="AlphaFoldDB" id="A0AAE0K9P6"/>
<sequence length="609" mass="66995">MVTMPNTTTSQSSHVGAGDDILAGLDEDELPNLFAFVRDAVRPGSRVSKCKPTSIDALSIFPSHPEPAPTQNPTLETKAPRYKCDYSPNASLSDALPLPVPSSPAAPPSLSSPTSQKSSIFLVIESISLATIRHIKSYLMAGTGIPSSALLTFWHFLDAFLDDSPSYNYLSTTASHLPSFPSATSREHHIKFLFNQYRELESRPAAGIGTGLTYGKAQEVAERGNWRCRVNYGLMEPCQRTDKFGVRTEFTPVLVERRHLAIWYDTAIASDQGWGLGIVLVDSLLDVGLGLGAKLAEPLFGRVVFGGGGRGLGSAAEDGISPEKESDRIATTSHKRCISVVARQLLNSHLSVHPKTHPAPAVLTECIYRIIAAEWMVVRTYCVRDINTIEWRLLGERGDGIKTQEQFEQVHVALFWMRRRLKRYLNLARSQQELCVSGGRIPWILHHARDNDTASASGAGANHEPEKETDVVMDFKRVIELLSDDLDCVQQIIEHINSLSSIQQGRMGVEEAGRSTEHNKLVLVLTVVATFLLPISTAATILGMEGDWAPGEARFAEFWAIAVPLSVVLVGVMMASMFAGQIFQYLRGVWFTTARARIRRMGVEDDDFP</sequence>
<feature type="transmembrane region" description="Helical" evidence="2">
    <location>
        <begin position="521"/>
        <end position="544"/>
    </location>
</feature>
<name>A0AAE0K9P6_9PEZI</name>
<dbReference type="EMBL" id="JAULSW010000008">
    <property type="protein sequence ID" value="KAK3372723.1"/>
    <property type="molecule type" value="Genomic_DNA"/>
</dbReference>
<dbReference type="InterPro" id="IPR002523">
    <property type="entry name" value="MgTranspt_CorA/ZnTranspt_ZntB"/>
</dbReference>
<dbReference type="Proteomes" id="UP001285441">
    <property type="component" value="Unassembled WGS sequence"/>
</dbReference>
<feature type="transmembrane region" description="Helical" evidence="2">
    <location>
        <begin position="556"/>
        <end position="579"/>
    </location>
</feature>
<evidence type="ECO:0000313" key="4">
    <source>
        <dbReference type="Proteomes" id="UP001285441"/>
    </source>
</evidence>
<keyword evidence="4" id="KW-1185">Reference proteome</keyword>
<comment type="caution">
    <text evidence="3">The sequence shown here is derived from an EMBL/GenBank/DDBJ whole genome shotgun (WGS) entry which is preliminary data.</text>
</comment>